<organism evidence="5 6">
    <name type="scientific">Actinomadura nitritigenes</name>
    <dbReference type="NCBI Taxonomy" id="134602"/>
    <lineage>
        <taxon>Bacteria</taxon>
        <taxon>Bacillati</taxon>
        <taxon>Actinomycetota</taxon>
        <taxon>Actinomycetes</taxon>
        <taxon>Streptosporangiales</taxon>
        <taxon>Thermomonosporaceae</taxon>
        <taxon>Actinomadura</taxon>
    </lineage>
</organism>
<dbReference type="InterPro" id="IPR038352">
    <property type="entry name" value="Imelysin_sf"/>
</dbReference>
<dbReference type="InterPro" id="IPR050894">
    <property type="entry name" value="EfeM/EfeO_iron_uptake"/>
</dbReference>
<comment type="subcellular location">
    <subcellularLocation>
        <location evidence="1">Cell envelope</location>
    </subcellularLocation>
</comment>
<proteinExistence type="inferred from homology"/>
<feature type="domain" description="Imelysin-like" evidence="4">
    <location>
        <begin position="150"/>
        <end position="380"/>
    </location>
</feature>
<evidence type="ECO:0000313" key="5">
    <source>
        <dbReference type="EMBL" id="MBO2444771.1"/>
    </source>
</evidence>
<dbReference type="Gene3D" id="1.20.1420.20">
    <property type="entry name" value="M75 peptidase, HXXE motif"/>
    <property type="match status" value="1"/>
</dbReference>
<sequence>MDGDRARPRARLLRTPAFTLLAVVAAAGLAGCGGGGGHRAAPVVQADRAHCGRGWSDPRAGTQTLMVHNADSAATEVDLIDPSSGAIYAELEGVGPGTTRALRVTVGGGTYAFWCFPDGGHPVTGPKVTVTGSAGGPAVRPVTQNDLFPALRSYRAYVTRGLGVLRDRVDELRDAVRSGDLDAAREKWLPAHLAYERLGAAYGTFGDYADKIDGRPAGLPDGVRDPGFTGFRRIEHGLWHGESAASLRRPADRLAADVRALIADFPREQIDPSDLGLRAHEILENTVQFELTGKGDQGSGTALATASANLEGTRAVLDPLRPVLKSRMDLGGIDGGLDRTSRLLEAQRRHGRWTPLDELSTTDRERVNGAVGDLVERLASVASVAAVRRTS</sequence>
<dbReference type="InterPro" id="IPR018976">
    <property type="entry name" value="Imelysin-like"/>
</dbReference>
<name>A0ABS3REV4_9ACTN</name>
<gene>
    <name evidence="5" type="ORF">J4557_45370</name>
</gene>
<keyword evidence="3" id="KW-0732">Signal</keyword>
<dbReference type="PANTHER" id="PTHR39192">
    <property type="entry name" value="IRON UPTAKE SYSTEM COMPONENT EFEO"/>
    <property type="match status" value="1"/>
</dbReference>
<evidence type="ECO:0000256" key="3">
    <source>
        <dbReference type="ARBA" id="ARBA00022729"/>
    </source>
</evidence>
<protein>
    <submittedName>
        <fullName evidence="5">EfeM/EfeO family lipoprotein</fullName>
    </submittedName>
</protein>
<evidence type="ECO:0000256" key="2">
    <source>
        <dbReference type="ARBA" id="ARBA00005989"/>
    </source>
</evidence>
<dbReference type="PROSITE" id="PS51257">
    <property type="entry name" value="PROKAR_LIPOPROTEIN"/>
    <property type="match status" value="1"/>
</dbReference>
<dbReference type="Proteomes" id="UP000666915">
    <property type="component" value="Unassembled WGS sequence"/>
</dbReference>
<keyword evidence="5" id="KW-0449">Lipoprotein</keyword>
<dbReference type="Pfam" id="PF09375">
    <property type="entry name" value="Peptidase_M75"/>
    <property type="match status" value="1"/>
</dbReference>
<evidence type="ECO:0000256" key="1">
    <source>
        <dbReference type="ARBA" id="ARBA00004196"/>
    </source>
</evidence>
<dbReference type="PANTHER" id="PTHR39192:SF1">
    <property type="entry name" value="IRON UPTAKE SYSTEM COMPONENT EFEO"/>
    <property type="match status" value="1"/>
</dbReference>
<dbReference type="EMBL" id="JAGEOK010000052">
    <property type="protein sequence ID" value="MBO2444771.1"/>
    <property type="molecule type" value="Genomic_DNA"/>
</dbReference>
<evidence type="ECO:0000313" key="6">
    <source>
        <dbReference type="Proteomes" id="UP000666915"/>
    </source>
</evidence>
<dbReference type="CDD" id="cd14656">
    <property type="entry name" value="Imelysin-like_EfeO"/>
    <property type="match status" value="1"/>
</dbReference>
<comment type="caution">
    <text evidence="5">The sequence shown here is derived from an EMBL/GenBank/DDBJ whole genome shotgun (WGS) entry which is preliminary data.</text>
</comment>
<dbReference type="RefSeq" id="WP_208273516.1">
    <property type="nucleotide sequence ID" value="NZ_BAAAGM010000020.1"/>
</dbReference>
<accession>A0ABS3REV4</accession>
<comment type="similarity">
    <text evidence="2">Belongs to the EfeM/EfeO family.</text>
</comment>
<evidence type="ECO:0000259" key="4">
    <source>
        <dbReference type="Pfam" id="PF09375"/>
    </source>
</evidence>
<reference evidence="5 6" key="1">
    <citation type="submission" date="2021-03" db="EMBL/GenBank/DDBJ databases">
        <authorList>
            <person name="Kanchanasin P."/>
            <person name="Saeng-In P."/>
            <person name="Phongsopitanun W."/>
            <person name="Yuki M."/>
            <person name="Kudo T."/>
            <person name="Ohkuma M."/>
            <person name="Tanasupawat S."/>
        </authorList>
    </citation>
    <scope>NUCLEOTIDE SEQUENCE [LARGE SCALE GENOMIC DNA]</scope>
    <source>
        <strain evidence="5 6">L46</strain>
    </source>
</reference>
<dbReference type="InterPro" id="IPR034981">
    <property type="entry name" value="Imelysin-like_EfeO/Algp7"/>
</dbReference>
<keyword evidence="6" id="KW-1185">Reference proteome</keyword>